<keyword evidence="2" id="KW-1185">Reference proteome</keyword>
<reference evidence="1 2" key="1">
    <citation type="submission" date="2020-04" db="EMBL/GenBank/DDBJ databases">
        <title>Novosphingobium sp. TW-4 isolated from soil.</title>
        <authorList>
            <person name="Dahal R.H."/>
            <person name="Chaudhary D.K."/>
        </authorList>
    </citation>
    <scope>NUCLEOTIDE SEQUENCE [LARGE SCALE GENOMIC DNA]</scope>
    <source>
        <strain evidence="1 2">TW-4</strain>
    </source>
</reference>
<evidence type="ECO:0000313" key="1">
    <source>
        <dbReference type="EMBL" id="NML93156.1"/>
    </source>
</evidence>
<proteinExistence type="predicted"/>
<dbReference type="AlphaFoldDB" id="A0A7Y0G8K1"/>
<comment type="caution">
    <text evidence="1">The sequence shown here is derived from an EMBL/GenBank/DDBJ whole genome shotgun (WGS) entry which is preliminary data.</text>
</comment>
<name>A0A7Y0G8K1_9SPHN</name>
<dbReference type="RefSeq" id="WP_169492412.1">
    <property type="nucleotide sequence ID" value="NZ_AP029021.1"/>
</dbReference>
<dbReference type="Proteomes" id="UP000583556">
    <property type="component" value="Unassembled WGS sequence"/>
</dbReference>
<evidence type="ECO:0000313" key="2">
    <source>
        <dbReference type="Proteomes" id="UP000583556"/>
    </source>
</evidence>
<accession>A0A7Y0G8K1</accession>
<dbReference type="EMBL" id="JABBGM010000002">
    <property type="protein sequence ID" value="NML93156.1"/>
    <property type="molecule type" value="Genomic_DNA"/>
</dbReference>
<protein>
    <submittedName>
        <fullName evidence="1">Uncharacterized protein</fullName>
    </submittedName>
</protein>
<gene>
    <name evidence="1" type="ORF">HHL27_05670</name>
</gene>
<organism evidence="1 2">
    <name type="scientific">Novosphingobium olei</name>
    <dbReference type="NCBI Taxonomy" id="2728851"/>
    <lineage>
        <taxon>Bacteria</taxon>
        <taxon>Pseudomonadati</taxon>
        <taxon>Pseudomonadota</taxon>
        <taxon>Alphaproteobacteria</taxon>
        <taxon>Sphingomonadales</taxon>
        <taxon>Sphingomonadaceae</taxon>
        <taxon>Novosphingobium</taxon>
    </lineage>
</organism>
<sequence length="88" mass="10173">MDSRGRKLSVGANRIGRLVESSDWARARLTRCLQMAFPIQPVPQAFDDLAFAIDNVEITRLLRELEDIENERLDRLGRILSRHHCNDN</sequence>